<gene>
    <name evidence="16" type="primary">LOC107122897</name>
</gene>
<dbReference type="SMART" id="SM00449">
    <property type="entry name" value="SPRY"/>
    <property type="match status" value="1"/>
</dbReference>
<dbReference type="InterPro" id="IPR043136">
    <property type="entry name" value="B30.2/SPRY_sf"/>
</dbReference>
<keyword evidence="8" id="KW-0862">Zinc</keyword>
<dbReference type="InterPro" id="IPR017907">
    <property type="entry name" value="Znf_RING_CS"/>
</dbReference>
<dbReference type="InterPro" id="IPR006574">
    <property type="entry name" value="PRY"/>
</dbReference>
<dbReference type="PROSITE" id="PS50188">
    <property type="entry name" value="B302_SPRY"/>
    <property type="match status" value="1"/>
</dbReference>
<dbReference type="InterPro" id="IPR003877">
    <property type="entry name" value="SPRY_dom"/>
</dbReference>
<dbReference type="SMART" id="SM00336">
    <property type="entry name" value="BBOX"/>
    <property type="match status" value="1"/>
</dbReference>
<dbReference type="RefSeq" id="XP_015281522.1">
    <property type="nucleotide sequence ID" value="XM_015426036.1"/>
</dbReference>
<dbReference type="InterPro" id="IPR013083">
    <property type="entry name" value="Znf_RING/FYVE/PHD"/>
</dbReference>
<dbReference type="InterPro" id="IPR003879">
    <property type="entry name" value="Butyrophylin_SPRY"/>
</dbReference>
<dbReference type="InterPro" id="IPR001841">
    <property type="entry name" value="Znf_RING"/>
</dbReference>
<dbReference type="SUPFAM" id="SSF57850">
    <property type="entry name" value="RING/U-box"/>
    <property type="match status" value="1"/>
</dbReference>
<keyword evidence="15" id="KW-1185">Reference proteome</keyword>
<evidence type="ECO:0000256" key="7">
    <source>
        <dbReference type="ARBA" id="ARBA00022771"/>
    </source>
</evidence>
<dbReference type="SUPFAM" id="SSF49899">
    <property type="entry name" value="Concanavalin A-like lectins/glucanases"/>
    <property type="match status" value="1"/>
</dbReference>
<dbReference type="PROSITE" id="PS50119">
    <property type="entry name" value="ZF_BBOX"/>
    <property type="match status" value="1"/>
</dbReference>
<evidence type="ECO:0000256" key="11">
    <source>
        <dbReference type="SAM" id="Coils"/>
    </source>
</evidence>
<dbReference type="InterPro" id="IPR013320">
    <property type="entry name" value="ConA-like_dom_sf"/>
</dbReference>
<dbReference type="Pfam" id="PF00097">
    <property type="entry name" value="zf-C3HC4"/>
    <property type="match status" value="1"/>
</dbReference>
<dbReference type="PRINTS" id="PR01407">
    <property type="entry name" value="BUTYPHLNCDUF"/>
</dbReference>
<comment type="function">
    <text evidence="9">Neurotoxin that produces dose-dependent hypolocomotion and hyperalgesia in mice. May directly act on the central nervous system, as it is 6500-fold more potent when administered intracerebroventricularly than intraperitoneal.</text>
</comment>
<comment type="subcellular location">
    <subcellularLocation>
        <location evidence="1">Cytoplasm</location>
    </subcellularLocation>
</comment>
<evidence type="ECO:0000256" key="3">
    <source>
        <dbReference type="ARBA" id="ARBA00009651"/>
    </source>
</evidence>
<dbReference type="Pfam" id="PF00643">
    <property type="entry name" value="zf-B_box"/>
    <property type="match status" value="1"/>
</dbReference>
<feature type="coiled-coil region" evidence="11">
    <location>
        <begin position="196"/>
        <end position="223"/>
    </location>
</feature>
<evidence type="ECO:0000256" key="10">
    <source>
        <dbReference type="PROSITE-ProRule" id="PRU00024"/>
    </source>
</evidence>
<keyword evidence="5" id="KW-0800">Toxin</keyword>
<dbReference type="CDD" id="cd16594">
    <property type="entry name" value="RING-HC_TRIM7-like_C-IV"/>
    <property type="match status" value="1"/>
</dbReference>
<reference evidence="16" key="1">
    <citation type="submission" date="2025-08" db="UniProtKB">
        <authorList>
            <consortium name="RefSeq"/>
        </authorList>
    </citation>
    <scope>IDENTIFICATION</scope>
</reference>
<dbReference type="GeneID" id="107122897"/>
<keyword evidence="7 10" id="KW-0863">Zinc-finger</keyword>
<dbReference type="Pfam" id="PF00622">
    <property type="entry name" value="SPRY"/>
    <property type="match status" value="1"/>
</dbReference>
<dbReference type="Gene3D" id="2.60.120.920">
    <property type="match status" value="1"/>
</dbReference>
<feature type="domain" description="B30.2/SPRY" evidence="14">
    <location>
        <begin position="294"/>
        <end position="483"/>
    </location>
</feature>
<dbReference type="Gene3D" id="3.30.40.10">
    <property type="entry name" value="Zinc/RING finger domain, C3HC4 (zinc finger)"/>
    <property type="match status" value="1"/>
</dbReference>
<dbReference type="CDD" id="cd12888">
    <property type="entry name" value="SPRY_PRY_TRIM7_like"/>
    <property type="match status" value="1"/>
</dbReference>
<accession>A0ABM1L6D5</accession>
<comment type="similarity">
    <text evidence="3">Belongs to the ohanin/vespryn family.</text>
</comment>
<evidence type="ECO:0000256" key="4">
    <source>
        <dbReference type="ARBA" id="ARBA00022490"/>
    </source>
</evidence>
<keyword evidence="5" id="KW-0528">Neurotoxin</keyword>
<evidence type="ECO:0000259" key="12">
    <source>
        <dbReference type="PROSITE" id="PS50089"/>
    </source>
</evidence>
<dbReference type="Proteomes" id="UP000694871">
    <property type="component" value="Unplaced"/>
</dbReference>
<feature type="domain" description="B box-type" evidence="13">
    <location>
        <begin position="95"/>
        <end position="136"/>
    </location>
</feature>
<evidence type="ECO:0000259" key="14">
    <source>
        <dbReference type="PROSITE" id="PS50188"/>
    </source>
</evidence>
<name>A0ABM1L6D5_GEKJA</name>
<keyword evidence="11" id="KW-0175">Coiled coil</keyword>
<evidence type="ECO:0000256" key="9">
    <source>
        <dbReference type="ARBA" id="ARBA00034460"/>
    </source>
</evidence>
<dbReference type="Gene3D" id="3.30.160.60">
    <property type="entry name" value="Classic Zinc Finger"/>
    <property type="match status" value="1"/>
</dbReference>
<keyword evidence="6" id="KW-0479">Metal-binding</keyword>
<evidence type="ECO:0000256" key="8">
    <source>
        <dbReference type="ARBA" id="ARBA00022833"/>
    </source>
</evidence>
<evidence type="ECO:0000256" key="5">
    <source>
        <dbReference type="ARBA" id="ARBA00022699"/>
    </source>
</evidence>
<dbReference type="PANTHER" id="PTHR24103">
    <property type="entry name" value="E3 UBIQUITIN-PROTEIN LIGASE TRIM"/>
    <property type="match status" value="1"/>
</dbReference>
<dbReference type="CDD" id="cd19762">
    <property type="entry name" value="Bbox2_TRIM7-like"/>
    <property type="match status" value="1"/>
</dbReference>
<dbReference type="InterPro" id="IPR000315">
    <property type="entry name" value="Znf_B-box"/>
</dbReference>
<sequence length="515" mass="58132">MAAGGPVQEASCSICLEFFRDPVRITECGHTFCRACLTRSWGEPGASSEPFCPQCRGTAQPKSLRPNQQLANTAKIIQKRRPLEGEGAEAKRGEGKGGVCEKHGEPLKFFCREDKAPLCVVCSKSQEHRDHRVTPLEGKEAAGEKKDRLCNCVESLRMEWNKILMYKDSVVKESQDLLRQTKGERQKILIKFRQLQKFLEEQEKLLLAQMEEVEKEVAKKRDQHLAKLSKELSSLPSLILEIEGKCQQPASDLLKDVRSTLQRYEEKEAFENPAAFPLALKWRIWDFSDVSPLLEGIKKQLKDTLDSGFQKANVTLDPDTAHPQLILSEGWKSVKKGKIAQALPYRSERFDVCPAVLGPEGFTGGRHFWEVLVRSQTEWTVGVARNSVRRKEKFSFSPEEGFWAVGEKLSWAFGEDVTKLTGKLKRIRVCLNYTGGRVAFFDAEQAALLYEFSGASFAGETLLPFFCVNGDGQLRISSQDHFFTPRPPIRKYFFSRIPLFLSPVKASLGSQPPKP</sequence>
<proteinExistence type="inferred from homology"/>
<evidence type="ECO:0000256" key="2">
    <source>
        <dbReference type="ARBA" id="ARBA00008518"/>
    </source>
</evidence>
<dbReference type="InterPro" id="IPR018957">
    <property type="entry name" value="Znf_C3HC4_RING-type"/>
</dbReference>
<dbReference type="PROSITE" id="PS00518">
    <property type="entry name" value="ZF_RING_1"/>
    <property type="match status" value="1"/>
</dbReference>
<evidence type="ECO:0000256" key="1">
    <source>
        <dbReference type="ARBA" id="ARBA00004496"/>
    </source>
</evidence>
<dbReference type="InterPro" id="IPR050143">
    <property type="entry name" value="TRIM/RBCC"/>
</dbReference>
<feature type="domain" description="RING-type" evidence="12">
    <location>
        <begin position="12"/>
        <end position="56"/>
    </location>
</feature>
<dbReference type="InterPro" id="IPR001870">
    <property type="entry name" value="B30.2/SPRY"/>
</dbReference>
<evidence type="ECO:0000259" key="13">
    <source>
        <dbReference type="PROSITE" id="PS50119"/>
    </source>
</evidence>
<dbReference type="SUPFAM" id="SSF57845">
    <property type="entry name" value="B-box zinc-binding domain"/>
    <property type="match status" value="1"/>
</dbReference>
<evidence type="ECO:0000256" key="6">
    <source>
        <dbReference type="ARBA" id="ARBA00022723"/>
    </source>
</evidence>
<dbReference type="Pfam" id="PF13765">
    <property type="entry name" value="PRY"/>
    <property type="match status" value="1"/>
</dbReference>
<keyword evidence="4" id="KW-0963">Cytoplasm</keyword>
<evidence type="ECO:0000313" key="16">
    <source>
        <dbReference type="RefSeq" id="XP_015281522.1"/>
    </source>
</evidence>
<evidence type="ECO:0000313" key="15">
    <source>
        <dbReference type="Proteomes" id="UP000694871"/>
    </source>
</evidence>
<comment type="similarity">
    <text evidence="2">Belongs to the TRIM/RBCC family.</text>
</comment>
<dbReference type="SMART" id="SM00589">
    <property type="entry name" value="PRY"/>
    <property type="match status" value="1"/>
</dbReference>
<organism evidence="15 16">
    <name type="scientific">Gekko japonicus</name>
    <name type="common">Schlegel's Japanese gecko</name>
    <dbReference type="NCBI Taxonomy" id="146911"/>
    <lineage>
        <taxon>Eukaryota</taxon>
        <taxon>Metazoa</taxon>
        <taxon>Chordata</taxon>
        <taxon>Craniata</taxon>
        <taxon>Vertebrata</taxon>
        <taxon>Euteleostomi</taxon>
        <taxon>Lepidosauria</taxon>
        <taxon>Squamata</taxon>
        <taxon>Bifurcata</taxon>
        <taxon>Gekkota</taxon>
        <taxon>Gekkonidae</taxon>
        <taxon>Gekkoninae</taxon>
        <taxon>Gekko</taxon>
    </lineage>
</organism>
<protein>
    <submittedName>
        <fullName evidence="16">Tripartite motif-containing protein 7-like</fullName>
    </submittedName>
</protein>
<dbReference type="SMART" id="SM00184">
    <property type="entry name" value="RING"/>
    <property type="match status" value="1"/>
</dbReference>
<dbReference type="PROSITE" id="PS50089">
    <property type="entry name" value="ZF_RING_2"/>
    <property type="match status" value="1"/>
</dbReference>